<dbReference type="InterPro" id="IPR036129">
    <property type="entry name" value="Glycerate_kinase_sf"/>
</dbReference>
<keyword evidence="2 4" id="KW-0808">Transferase</keyword>
<dbReference type="PANTHER" id="PTHR21599:SF0">
    <property type="entry name" value="GLYCERATE KINASE"/>
    <property type="match status" value="1"/>
</dbReference>
<dbReference type="STRING" id="633697.EubceDRAFT1_1467"/>
<gene>
    <name evidence="5" type="ORF">EubceDRAFT1_1467</name>
</gene>
<evidence type="ECO:0000313" key="5">
    <source>
        <dbReference type="EMBL" id="EIM57264.1"/>
    </source>
</evidence>
<dbReference type="eggNOG" id="COG1929">
    <property type="taxonomic scope" value="Bacteria"/>
</dbReference>
<accession>I5ATZ1</accession>
<organism evidence="5 6">
    <name type="scientific">Eubacterium cellulosolvens (strain ATCC 43171 / JCM 9499 / 6)</name>
    <name type="common">Cillobacterium cellulosolvens</name>
    <dbReference type="NCBI Taxonomy" id="633697"/>
    <lineage>
        <taxon>Bacteria</taxon>
        <taxon>Bacillati</taxon>
        <taxon>Bacillota</taxon>
        <taxon>Clostridia</taxon>
        <taxon>Eubacteriales</taxon>
        <taxon>Eubacteriaceae</taxon>
        <taxon>Eubacterium</taxon>
    </lineage>
</organism>
<dbReference type="EMBL" id="CM001487">
    <property type="protein sequence ID" value="EIM57264.1"/>
    <property type="molecule type" value="Genomic_DNA"/>
</dbReference>
<dbReference type="AlphaFoldDB" id="I5ATZ1"/>
<reference evidence="5 6" key="1">
    <citation type="submission" date="2010-08" db="EMBL/GenBank/DDBJ databases">
        <authorList>
            <consortium name="US DOE Joint Genome Institute (JGI-PGF)"/>
            <person name="Lucas S."/>
            <person name="Copeland A."/>
            <person name="Lapidus A."/>
            <person name="Cheng J.-F."/>
            <person name="Bruce D."/>
            <person name="Goodwin L."/>
            <person name="Pitluck S."/>
            <person name="Land M.L."/>
            <person name="Hauser L."/>
            <person name="Chang Y.-J."/>
            <person name="Anderson I.J."/>
            <person name="Johnson E."/>
            <person name="Mulhopadhyay B."/>
            <person name="Kyrpides N."/>
            <person name="Woyke T.J."/>
        </authorList>
    </citation>
    <scope>NUCLEOTIDE SEQUENCE [LARGE SCALE GENOMIC DNA]</scope>
    <source>
        <strain evidence="5 6">6</strain>
    </source>
</reference>
<dbReference type="InterPro" id="IPR018197">
    <property type="entry name" value="Glycerate_kinase_RE-like"/>
</dbReference>
<sequence length="419" mass="44286">MESTESSFTLRKEKRMKVTVAIDSMKGSLGSVEAGEAIRRGILLADKSAEVRVCPIADGGEGTVEALTSGLGGNLEQVFVTGPLGAKITARYGILPEDSGFNGNSLSEDERTDLSRLSDTGGKTAVIEMAAAAGITLIGESERNPLCTTTYGVGEMIRDAIKKGCRHFIVGIGGSATNDGGIGMLQALGFGLLDEKGNDVPFGAQGLKELRTLQTEEVLPELAECRFRVACDVNNPLCGENGCSAVFGPQKGATPEMIEEMDRWLASFAELAREIFPKADPSAPGSGAAGGLGFAFRTFTNAVLESGIKIVLEETKLEDFIRDSDLVITGEGRLDSQTAMGKAPIGVAKIAKKYDIPVIAFAGAVAPDAGICNAHGIDAFFPILRRVSTLEEAMEPEAASRNLTDTAEQVMRLYLRARR</sequence>
<keyword evidence="3 4" id="KW-0418">Kinase</keyword>
<dbReference type="Gene3D" id="3.90.1510.10">
    <property type="entry name" value="Glycerate kinase, domain 2"/>
    <property type="match status" value="1"/>
</dbReference>
<proteinExistence type="inferred from homology"/>
<evidence type="ECO:0000256" key="3">
    <source>
        <dbReference type="ARBA" id="ARBA00022777"/>
    </source>
</evidence>
<protein>
    <submittedName>
        <fullName evidence="5">Glycerate kinase</fullName>
    </submittedName>
</protein>
<comment type="similarity">
    <text evidence="1 4">Belongs to the glycerate kinase type-1 family.</text>
</comment>
<dbReference type="SUPFAM" id="SSF110738">
    <property type="entry name" value="Glycerate kinase I"/>
    <property type="match status" value="1"/>
</dbReference>
<dbReference type="HOGENOM" id="CLU_028255_0_0_9"/>
<keyword evidence="6" id="KW-1185">Reference proteome</keyword>
<dbReference type="GO" id="GO:0008887">
    <property type="term" value="F:glycerate kinase activity"/>
    <property type="evidence" value="ECO:0007669"/>
    <property type="project" value="UniProtKB-UniRule"/>
</dbReference>
<name>I5ATZ1_EUBC6</name>
<dbReference type="Gene3D" id="3.40.50.10350">
    <property type="entry name" value="Glycerate kinase, domain 1"/>
    <property type="match status" value="1"/>
</dbReference>
<dbReference type="NCBIfam" id="TIGR00045">
    <property type="entry name" value="glycerate kinase"/>
    <property type="match status" value="1"/>
</dbReference>
<evidence type="ECO:0000313" key="6">
    <source>
        <dbReference type="Proteomes" id="UP000005753"/>
    </source>
</evidence>
<evidence type="ECO:0000256" key="2">
    <source>
        <dbReference type="ARBA" id="ARBA00022679"/>
    </source>
</evidence>
<evidence type="ECO:0000256" key="4">
    <source>
        <dbReference type="PIRNR" id="PIRNR006078"/>
    </source>
</evidence>
<reference evidence="5 6" key="2">
    <citation type="submission" date="2012-02" db="EMBL/GenBank/DDBJ databases">
        <title>Improved High-Quality Draft sequence of Eubacterium cellulosolvens 6.</title>
        <authorList>
            <consortium name="US DOE Joint Genome Institute"/>
            <person name="Lucas S."/>
            <person name="Han J."/>
            <person name="Lapidus A."/>
            <person name="Cheng J.-F."/>
            <person name="Goodwin L."/>
            <person name="Pitluck S."/>
            <person name="Peters L."/>
            <person name="Mikhailova N."/>
            <person name="Gu W."/>
            <person name="Detter J.C."/>
            <person name="Han C."/>
            <person name="Tapia R."/>
            <person name="Land M."/>
            <person name="Hauser L."/>
            <person name="Kyrpides N."/>
            <person name="Ivanova N."/>
            <person name="Pagani I."/>
            <person name="Johnson E."/>
            <person name="Mukhopadhyay B."/>
            <person name="Anderson I."/>
            <person name="Woyke T."/>
        </authorList>
    </citation>
    <scope>NUCLEOTIDE SEQUENCE [LARGE SCALE GENOMIC DNA]</scope>
    <source>
        <strain evidence="5 6">6</strain>
    </source>
</reference>
<dbReference type="PIRSF" id="PIRSF006078">
    <property type="entry name" value="GlxK"/>
    <property type="match status" value="1"/>
</dbReference>
<dbReference type="PANTHER" id="PTHR21599">
    <property type="entry name" value="GLYCERATE KINASE"/>
    <property type="match status" value="1"/>
</dbReference>
<dbReference type="InterPro" id="IPR004381">
    <property type="entry name" value="Glycerate_kinase"/>
</dbReference>
<evidence type="ECO:0000256" key="1">
    <source>
        <dbReference type="ARBA" id="ARBA00006284"/>
    </source>
</evidence>
<dbReference type="Proteomes" id="UP000005753">
    <property type="component" value="Chromosome"/>
</dbReference>
<dbReference type="GO" id="GO:0031388">
    <property type="term" value="P:organic acid phosphorylation"/>
    <property type="evidence" value="ECO:0007669"/>
    <property type="project" value="UniProtKB-UniRule"/>
</dbReference>
<dbReference type="Pfam" id="PF02595">
    <property type="entry name" value="Gly_kinase"/>
    <property type="match status" value="1"/>
</dbReference>
<dbReference type="InterPro" id="IPR018193">
    <property type="entry name" value="Glyc_kinase_flavodox-like_fold"/>
</dbReference>